<evidence type="ECO:0000313" key="1">
    <source>
        <dbReference type="EMBL" id="MBW1255614.1"/>
    </source>
</evidence>
<reference evidence="1 2" key="1">
    <citation type="submission" date="2021-07" db="EMBL/GenBank/DDBJ databases">
        <title>A novel phosphonate cluster across the Pantoea species complex is important for pathogenicity in onion.</title>
        <authorList>
            <person name="Zhao M."/>
            <person name="Stice S."/>
            <person name="Shin G.Y."/>
            <person name="Coutinho T."/>
            <person name="Gitaitis R."/>
            <person name="Kvitko B."/>
            <person name="Dutta B."/>
        </authorList>
    </citation>
    <scope>NUCLEOTIDE SEQUENCE [LARGE SCALE GENOMIC DNA]</scope>
    <source>
        <strain evidence="1 2">BD 382</strain>
    </source>
</reference>
<sequence>MGIESDYIGDDAWRNLVDSFSGAYPDEDVKALARKMNGMSDIAIVVNGKIGLKGGLEWSERKIAMLENIRPIDCLNDDVLLKRLKEYLIELPC</sequence>
<name>A0ABS6V8J5_9GAMM</name>
<comment type="caution">
    <text evidence="1">The sequence shown here is derived from an EMBL/GenBank/DDBJ whole genome shotgun (WGS) entry which is preliminary data.</text>
</comment>
<keyword evidence="2" id="KW-1185">Reference proteome</keyword>
<organism evidence="1 2">
    <name type="scientific">Pantoea allii</name>
    <dbReference type="NCBI Taxonomy" id="574096"/>
    <lineage>
        <taxon>Bacteria</taxon>
        <taxon>Pseudomonadati</taxon>
        <taxon>Pseudomonadota</taxon>
        <taxon>Gammaproteobacteria</taxon>
        <taxon>Enterobacterales</taxon>
        <taxon>Erwiniaceae</taxon>
        <taxon>Pantoea</taxon>
    </lineage>
</organism>
<proteinExistence type="predicted"/>
<protein>
    <submittedName>
        <fullName evidence="1">Uncharacterized protein</fullName>
    </submittedName>
</protein>
<dbReference type="EMBL" id="JAHVXZ010000001">
    <property type="protein sequence ID" value="MBW1255614.1"/>
    <property type="molecule type" value="Genomic_DNA"/>
</dbReference>
<gene>
    <name evidence="1" type="ORF">KYI95_00070</name>
</gene>
<accession>A0ABS6V8J5</accession>
<evidence type="ECO:0000313" key="2">
    <source>
        <dbReference type="Proteomes" id="UP001197236"/>
    </source>
</evidence>
<dbReference type="RefSeq" id="WP_096010415.1">
    <property type="nucleotide sequence ID" value="NZ_CP193910.1"/>
</dbReference>
<dbReference type="Proteomes" id="UP001197236">
    <property type="component" value="Unassembled WGS sequence"/>
</dbReference>